<keyword evidence="8 11" id="KW-0472">Membrane</keyword>
<evidence type="ECO:0000256" key="1">
    <source>
        <dbReference type="ARBA" id="ARBA00004377"/>
    </source>
</evidence>
<dbReference type="Pfam" id="PF12019">
    <property type="entry name" value="GspH"/>
    <property type="match status" value="1"/>
</dbReference>
<evidence type="ECO:0000256" key="6">
    <source>
        <dbReference type="ARBA" id="ARBA00022692"/>
    </source>
</evidence>
<evidence type="ECO:0000256" key="8">
    <source>
        <dbReference type="ARBA" id="ARBA00023136"/>
    </source>
</evidence>
<dbReference type="HOGENOM" id="CLU_084761_1_3_4"/>
<evidence type="ECO:0000256" key="10">
    <source>
        <dbReference type="ARBA" id="ARBA00030775"/>
    </source>
</evidence>
<evidence type="ECO:0000313" key="14">
    <source>
        <dbReference type="Proteomes" id="UP000008332"/>
    </source>
</evidence>
<dbReference type="Gene3D" id="3.55.40.10">
    <property type="entry name" value="minor pseudopilin epsh domain"/>
    <property type="match status" value="1"/>
</dbReference>
<evidence type="ECO:0000256" key="2">
    <source>
        <dbReference type="ARBA" id="ARBA00021549"/>
    </source>
</evidence>
<dbReference type="eggNOG" id="COG4970">
    <property type="taxonomic scope" value="Bacteria"/>
</dbReference>
<dbReference type="AlphaFoldDB" id="Q21V22"/>
<dbReference type="Proteomes" id="UP000008332">
    <property type="component" value="Chromosome"/>
</dbReference>
<feature type="domain" description="General secretion pathway GspH" evidence="12">
    <location>
        <begin position="57"/>
        <end position="179"/>
    </location>
</feature>
<dbReference type="KEGG" id="rfr:Rfer_2665"/>
<evidence type="ECO:0000256" key="5">
    <source>
        <dbReference type="ARBA" id="ARBA00022519"/>
    </source>
</evidence>
<keyword evidence="5" id="KW-0997">Cell inner membrane</keyword>
<gene>
    <name evidence="13" type="ordered locus">Rfer_2665</name>
</gene>
<dbReference type="InterPro" id="IPR022346">
    <property type="entry name" value="T2SS_GspH"/>
</dbReference>
<evidence type="ECO:0000256" key="11">
    <source>
        <dbReference type="SAM" id="Phobius"/>
    </source>
</evidence>
<dbReference type="Pfam" id="PF07963">
    <property type="entry name" value="N_methyl"/>
    <property type="match status" value="1"/>
</dbReference>
<keyword evidence="4" id="KW-0488">Methylation</keyword>
<dbReference type="InterPro" id="IPR045584">
    <property type="entry name" value="Pilin-like"/>
</dbReference>
<evidence type="ECO:0000259" key="12">
    <source>
        <dbReference type="Pfam" id="PF12019"/>
    </source>
</evidence>
<evidence type="ECO:0000256" key="4">
    <source>
        <dbReference type="ARBA" id="ARBA00022481"/>
    </source>
</evidence>
<dbReference type="STRING" id="338969.Rfer_2665"/>
<protein>
    <recommendedName>
        <fullName evidence="2">Type II secretion system protein H</fullName>
    </recommendedName>
    <alternativeName>
        <fullName evidence="10">General secretion pathway protein H</fullName>
    </alternativeName>
</protein>
<comment type="subcellular location">
    <subcellularLocation>
        <location evidence="1">Cell inner membrane</location>
        <topology evidence="1">Single-pass membrane protein</topology>
    </subcellularLocation>
</comment>
<accession>Q21V22</accession>
<evidence type="ECO:0000256" key="3">
    <source>
        <dbReference type="ARBA" id="ARBA00022475"/>
    </source>
</evidence>
<proteinExistence type="inferred from homology"/>
<evidence type="ECO:0000256" key="9">
    <source>
        <dbReference type="ARBA" id="ARBA00025772"/>
    </source>
</evidence>
<dbReference type="SUPFAM" id="SSF54523">
    <property type="entry name" value="Pili subunits"/>
    <property type="match status" value="1"/>
</dbReference>
<name>Q21V22_ALBFT</name>
<organism evidence="13 14">
    <name type="scientific">Albidiferax ferrireducens (strain ATCC BAA-621 / DSM 15236 / T118)</name>
    <name type="common">Rhodoferax ferrireducens</name>
    <dbReference type="NCBI Taxonomy" id="338969"/>
    <lineage>
        <taxon>Bacteria</taxon>
        <taxon>Pseudomonadati</taxon>
        <taxon>Pseudomonadota</taxon>
        <taxon>Betaproteobacteria</taxon>
        <taxon>Burkholderiales</taxon>
        <taxon>Comamonadaceae</taxon>
        <taxon>Rhodoferax</taxon>
    </lineage>
</organism>
<dbReference type="EMBL" id="CP000267">
    <property type="protein sequence ID" value="ABD70381.1"/>
    <property type="molecule type" value="Genomic_DNA"/>
</dbReference>
<dbReference type="GO" id="GO:0005886">
    <property type="term" value="C:plasma membrane"/>
    <property type="evidence" value="ECO:0007669"/>
    <property type="project" value="UniProtKB-SubCell"/>
</dbReference>
<evidence type="ECO:0000256" key="7">
    <source>
        <dbReference type="ARBA" id="ARBA00022989"/>
    </source>
</evidence>
<dbReference type="GO" id="GO:0015628">
    <property type="term" value="P:protein secretion by the type II secretion system"/>
    <property type="evidence" value="ECO:0007669"/>
    <property type="project" value="InterPro"/>
</dbReference>
<keyword evidence="6 11" id="KW-0812">Transmembrane</keyword>
<dbReference type="InterPro" id="IPR012902">
    <property type="entry name" value="N_methyl_site"/>
</dbReference>
<keyword evidence="7 11" id="KW-1133">Transmembrane helix</keyword>
<keyword evidence="14" id="KW-1185">Reference proteome</keyword>
<sequence length="189" mass="20047">MMLNFRTRQHLSAGLCGRQVGFTLIELLVTIAIATLLMMVAVPSFVAFQRNAQLSDAVSNFVAAANAARANAMKLGLNTYVVPNSTTTGWSSGWMVYADANWNEAYDAASEEVILRHEALSADITVTIPSGSSLAGSDPYLMFNGSGYPRLKTGAFGGATMTMSNISPRSSSIIIDPAGRVRSCKPGLC</sequence>
<feature type="transmembrane region" description="Helical" evidence="11">
    <location>
        <begin position="21"/>
        <end position="46"/>
    </location>
</feature>
<reference evidence="14" key="1">
    <citation type="submission" date="2006-02" db="EMBL/GenBank/DDBJ databases">
        <title>Complete sequence of chromosome of Rhodoferax ferrireducens DSM 15236.</title>
        <authorList>
            <person name="Copeland A."/>
            <person name="Lucas S."/>
            <person name="Lapidus A."/>
            <person name="Barry K."/>
            <person name="Detter J.C."/>
            <person name="Glavina del Rio T."/>
            <person name="Hammon N."/>
            <person name="Israni S."/>
            <person name="Pitluck S."/>
            <person name="Brettin T."/>
            <person name="Bruce D."/>
            <person name="Han C."/>
            <person name="Tapia R."/>
            <person name="Gilna P."/>
            <person name="Kiss H."/>
            <person name="Schmutz J."/>
            <person name="Larimer F."/>
            <person name="Land M."/>
            <person name="Kyrpides N."/>
            <person name="Ivanova N."/>
            <person name="Richardson P."/>
        </authorList>
    </citation>
    <scope>NUCLEOTIDE SEQUENCE [LARGE SCALE GENOMIC DNA]</scope>
    <source>
        <strain evidence="14">ATCC BAA-621 / DSM 15236 / T118</strain>
    </source>
</reference>
<dbReference type="GO" id="GO:0015627">
    <property type="term" value="C:type II protein secretion system complex"/>
    <property type="evidence" value="ECO:0007669"/>
    <property type="project" value="InterPro"/>
</dbReference>
<keyword evidence="3" id="KW-1003">Cell membrane</keyword>
<comment type="similarity">
    <text evidence="9">Belongs to the GSP H family.</text>
</comment>
<evidence type="ECO:0000313" key="13">
    <source>
        <dbReference type="EMBL" id="ABD70381.1"/>
    </source>
</evidence>
<dbReference type="NCBIfam" id="TIGR02532">
    <property type="entry name" value="IV_pilin_GFxxxE"/>
    <property type="match status" value="1"/>
</dbReference>